<protein>
    <submittedName>
        <fullName evidence="2">Adipogenesis regulatory factor</fullName>
    </submittedName>
</protein>
<sequence>MSSKNFQGLKEQAEGAAKDAGNTLGRAAEGAVNQITGASQKAIDRASKAVQNAVEEATEHAAEDISGLGKICGFEK</sequence>
<evidence type="ECO:0000256" key="1">
    <source>
        <dbReference type="SAM" id="MobiDB-lite"/>
    </source>
</evidence>
<proteinExistence type="predicted"/>
<evidence type="ECO:0000313" key="2">
    <source>
        <dbReference type="EMBL" id="KQK84939.1"/>
    </source>
</evidence>
<keyword evidence="3" id="KW-1185">Reference proteome</keyword>
<dbReference type="GO" id="GO:0045600">
    <property type="term" value="P:positive regulation of fat cell differentiation"/>
    <property type="evidence" value="ECO:0007669"/>
    <property type="project" value="InterPro"/>
</dbReference>
<name>A0A0Q3PUS3_AMAAE</name>
<dbReference type="PANTHER" id="PTHR39227:SF1">
    <property type="entry name" value="ADIPOGENESIS REGULATORY FACTOR"/>
    <property type="match status" value="1"/>
</dbReference>
<dbReference type="PANTHER" id="PTHR39227">
    <property type="entry name" value="ADIPOGENESIS REGULATORY FACTOR"/>
    <property type="match status" value="1"/>
</dbReference>
<accession>A0A0Q3PUS3</accession>
<organism evidence="2 3">
    <name type="scientific">Amazona aestiva</name>
    <name type="common">Blue-fronted Amazon parrot</name>
    <dbReference type="NCBI Taxonomy" id="12930"/>
    <lineage>
        <taxon>Eukaryota</taxon>
        <taxon>Metazoa</taxon>
        <taxon>Chordata</taxon>
        <taxon>Craniata</taxon>
        <taxon>Vertebrata</taxon>
        <taxon>Euteleostomi</taxon>
        <taxon>Archelosauria</taxon>
        <taxon>Archosauria</taxon>
        <taxon>Dinosauria</taxon>
        <taxon>Saurischia</taxon>
        <taxon>Theropoda</taxon>
        <taxon>Coelurosauria</taxon>
        <taxon>Aves</taxon>
        <taxon>Neognathae</taxon>
        <taxon>Neoaves</taxon>
        <taxon>Telluraves</taxon>
        <taxon>Australaves</taxon>
        <taxon>Psittaciformes</taxon>
        <taxon>Psittacidae</taxon>
        <taxon>Amazona</taxon>
    </lineage>
</organism>
<feature type="region of interest" description="Disordered" evidence="1">
    <location>
        <begin position="1"/>
        <end position="22"/>
    </location>
</feature>
<gene>
    <name evidence="2" type="ORF">AAES_44342</name>
</gene>
<comment type="caution">
    <text evidence="2">The sequence shown here is derived from an EMBL/GenBank/DDBJ whole genome shotgun (WGS) entry which is preliminary data.</text>
</comment>
<dbReference type="Proteomes" id="UP000051836">
    <property type="component" value="Unassembled WGS sequence"/>
</dbReference>
<evidence type="ECO:0000313" key="3">
    <source>
        <dbReference type="Proteomes" id="UP000051836"/>
    </source>
</evidence>
<dbReference type="EMBL" id="LMAW01000936">
    <property type="protein sequence ID" value="KQK84939.1"/>
    <property type="molecule type" value="Genomic_DNA"/>
</dbReference>
<dbReference type="AlphaFoldDB" id="A0A0Q3PUS3"/>
<reference evidence="2 3" key="1">
    <citation type="submission" date="2015-10" db="EMBL/GenBank/DDBJ databases">
        <authorList>
            <person name="Gilbert D.G."/>
        </authorList>
    </citation>
    <scope>NUCLEOTIDE SEQUENCE [LARGE SCALE GENOMIC DNA]</scope>
    <source>
        <strain evidence="2">FVVF132</strain>
    </source>
</reference>
<dbReference type="GO" id="GO:0005634">
    <property type="term" value="C:nucleus"/>
    <property type="evidence" value="ECO:0007669"/>
    <property type="project" value="InterPro"/>
</dbReference>
<dbReference type="OrthoDB" id="9417026at2759"/>
<dbReference type="InterPro" id="IPR034450">
    <property type="entry name" value="ADIRF"/>
</dbReference>